<dbReference type="Proteomes" id="UP000800981">
    <property type="component" value="Unassembled WGS sequence"/>
</dbReference>
<reference evidence="1 2" key="1">
    <citation type="submission" date="2020-03" db="EMBL/GenBank/DDBJ databases">
        <title>Two novel Motilibacter sp.</title>
        <authorList>
            <person name="Liu S."/>
        </authorList>
    </citation>
    <scope>NUCLEOTIDE SEQUENCE [LARGE SCALE GENOMIC DNA]</scope>
    <source>
        <strain evidence="1 2">E257</strain>
    </source>
</reference>
<gene>
    <name evidence="1" type="ORF">G9H71_05385</name>
</gene>
<dbReference type="InterPro" id="IPR003719">
    <property type="entry name" value="Phenazine_PhzF-like"/>
</dbReference>
<dbReference type="RefSeq" id="WP_166280478.1">
    <property type="nucleotide sequence ID" value="NZ_JAANNP010000002.1"/>
</dbReference>
<accession>A0ABX0GQT4</accession>
<dbReference type="Gene3D" id="3.10.310.10">
    <property type="entry name" value="Diaminopimelate Epimerase, Chain A, domain 1"/>
    <property type="match status" value="2"/>
</dbReference>
<keyword evidence="2" id="KW-1185">Reference proteome</keyword>
<evidence type="ECO:0000313" key="1">
    <source>
        <dbReference type="EMBL" id="NHC13213.1"/>
    </source>
</evidence>
<dbReference type="EMBL" id="JAANNP010000002">
    <property type="protein sequence ID" value="NHC13213.1"/>
    <property type="molecule type" value="Genomic_DNA"/>
</dbReference>
<dbReference type="PANTHER" id="PTHR13774:SF32">
    <property type="entry name" value="ANTISENSE-ENHANCING SEQUENCE 1"/>
    <property type="match status" value="1"/>
</dbReference>
<dbReference type="NCBIfam" id="TIGR00654">
    <property type="entry name" value="PhzF_family"/>
    <property type="match status" value="1"/>
</dbReference>
<comment type="caution">
    <text evidence="1">The sequence shown here is derived from an EMBL/GenBank/DDBJ whole genome shotgun (WGS) entry which is preliminary data.</text>
</comment>
<sequence>MPTLRYEIVDVFTDEPFGGNPLAVVLDAEELSTEQMQLLAREFNLSETAFPLRLGPADGPGADYRIRIFSPTVELPFAGHPSVGTAWLMAALGRIEPGQVVQRCAAGDMPLRIDPGEAEGIGPGLVTLTGGTPRVSGPLDAAAYAAAVGVAVDGLAGTVRAAGAGIDWAYVPLPDEAAVAASLGDDAALLRLEHGEAYAFSWDAATSTAYARGWAGGVGIHEDPATGSAALGLGAYLVAEGLLPGEGTSAYTVRQGVDMGRPSTLACTVAAEAGAAVQVTVAGTAAPMARGEILVP</sequence>
<evidence type="ECO:0000313" key="2">
    <source>
        <dbReference type="Proteomes" id="UP000800981"/>
    </source>
</evidence>
<name>A0ABX0GQT4_9ACTN</name>
<dbReference type="PANTHER" id="PTHR13774">
    <property type="entry name" value="PHENAZINE BIOSYNTHESIS PROTEIN"/>
    <property type="match status" value="1"/>
</dbReference>
<dbReference type="Pfam" id="PF02567">
    <property type="entry name" value="PhzC-PhzF"/>
    <property type="match status" value="1"/>
</dbReference>
<dbReference type="SUPFAM" id="SSF54506">
    <property type="entry name" value="Diaminopimelate epimerase-like"/>
    <property type="match status" value="1"/>
</dbReference>
<dbReference type="PIRSF" id="PIRSF016184">
    <property type="entry name" value="PhzC_PhzF"/>
    <property type="match status" value="1"/>
</dbReference>
<protein>
    <submittedName>
        <fullName evidence="1">PhzF family phenazine biosynthesis protein</fullName>
    </submittedName>
</protein>
<organism evidence="1 2">
    <name type="scientific">Motilibacter deserti</name>
    <dbReference type="NCBI Taxonomy" id="2714956"/>
    <lineage>
        <taxon>Bacteria</taxon>
        <taxon>Bacillati</taxon>
        <taxon>Actinomycetota</taxon>
        <taxon>Actinomycetes</taxon>
        <taxon>Motilibacterales</taxon>
        <taxon>Motilibacteraceae</taxon>
        <taxon>Motilibacter</taxon>
    </lineage>
</organism>
<proteinExistence type="predicted"/>